<accession>A0A8J8GFK6</accession>
<dbReference type="AlphaFoldDB" id="A0A8J8GFK6"/>
<dbReference type="GO" id="GO:0005737">
    <property type="term" value="C:cytoplasm"/>
    <property type="evidence" value="ECO:0007669"/>
    <property type="project" value="TreeGrafter"/>
</dbReference>
<reference evidence="5" key="1">
    <citation type="submission" date="2020-06" db="EMBL/GenBank/DDBJ databases">
        <title>A novel thermopfilic bacterium from Erzurum, Turkey.</title>
        <authorList>
            <person name="Adiguzel A."/>
            <person name="Ay H."/>
            <person name="Baltaci M.O."/>
        </authorList>
    </citation>
    <scope>NUCLEOTIDE SEQUENCE</scope>
    <source>
        <strain evidence="5">P2</strain>
    </source>
</reference>
<evidence type="ECO:0000256" key="3">
    <source>
        <dbReference type="ARBA" id="ARBA00023284"/>
    </source>
</evidence>
<sequence length="154" mass="17702">MKKIIIFGVIIFAIFVSLGILTNMKNKELAEGNPYNKETLHPATIDQLDDPLYQNLIMPDELSDQLKNNGTAFIYFYSPTCEHCRKATPIVVPMAKELGINLQLFNLLEFEFGWDDYKINGTPTIIYFENGKESARIEGSVEAEQFKQWFLENK</sequence>
<dbReference type="Proteomes" id="UP000625804">
    <property type="component" value="Unassembled WGS sequence"/>
</dbReference>
<gene>
    <name evidence="5" type="ORF">HR057_03745</name>
</gene>
<keyword evidence="3" id="KW-0676">Redox-active center</keyword>
<dbReference type="EMBL" id="JABTTE010000003">
    <property type="protein sequence ID" value="NSL50878.1"/>
    <property type="molecule type" value="Genomic_DNA"/>
</dbReference>
<dbReference type="PROSITE" id="PS51352">
    <property type="entry name" value="THIOREDOXIN_2"/>
    <property type="match status" value="1"/>
</dbReference>
<protein>
    <submittedName>
        <fullName evidence="5">Thioredoxin family protein</fullName>
    </submittedName>
</protein>
<dbReference type="Gene3D" id="3.40.30.10">
    <property type="entry name" value="Glutaredoxin"/>
    <property type="match status" value="1"/>
</dbReference>
<evidence type="ECO:0000313" key="6">
    <source>
        <dbReference type="Proteomes" id="UP000625804"/>
    </source>
</evidence>
<dbReference type="PANTHER" id="PTHR45663">
    <property type="entry name" value="GEO12009P1"/>
    <property type="match status" value="1"/>
</dbReference>
<dbReference type="Pfam" id="PF00085">
    <property type="entry name" value="Thioredoxin"/>
    <property type="match status" value="1"/>
</dbReference>
<evidence type="ECO:0000256" key="2">
    <source>
        <dbReference type="ARBA" id="ARBA00023157"/>
    </source>
</evidence>
<keyword evidence="6" id="KW-1185">Reference proteome</keyword>
<dbReference type="InterPro" id="IPR013766">
    <property type="entry name" value="Thioredoxin_domain"/>
</dbReference>
<proteinExistence type="inferred from homology"/>
<dbReference type="GO" id="GO:0015035">
    <property type="term" value="F:protein-disulfide reductase activity"/>
    <property type="evidence" value="ECO:0007669"/>
    <property type="project" value="TreeGrafter"/>
</dbReference>
<evidence type="ECO:0000313" key="5">
    <source>
        <dbReference type="EMBL" id="NSL50878.1"/>
    </source>
</evidence>
<comment type="caution">
    <text evidence="5">The sequence shown here is derived from an EMBL/GenBank/DDBJ whole genome shotgun (WGS) entry which is preliminary data.</text>
</comment>
<dbReference type="CDD" id="cd02947">
    <property type="entry name" value="TRX_family"/>
    <property type="match status" value="1"/>
</dbReference>
<dbReference type="SUPFAM" id="SSF52833">
    <property type="entry name" value="Thioredoxin-like"/>
    <property type="match status" value="1"/>
</dbReference>
<feature type="domain" description="Thioredoxin" evidence="4">
    <location>
        <begin position="29"/>
        <end position="154"/>
    </location>
</feature>
<keyword evidence="2" id="KW-1015">Disulfide bond</keyword>
<dbReference type="InterPro" id="IPR036249">
    <property type="entry name" value="Thioredoxin-like_sf"/>
</dbReference>
<evidence type="ECO:0000256" key="1">
    <source>
        <dbReference type="ARBA" id="ARBA00008987"/>
    </source>
</evidence>
<organism evidence="5 6">
    <name type="scientific">Calidifontibacillus erzurumensis</name>
    <dbReference type="NCBI Taxonomy" id="2741433"/>
    <lineage>
        <taxon>Bacteria</taxon>
        <taxon>Bacillati</taxon>
        <taxon>Bacillota</taxon>
        <taxon>Bacilli</taxon>
        <taxon>Bacillales</taxon>
        <taxon>Bacillaceae</taxon>
        <taxon>Calidifontibacillus/Schinkia group</taxon>
        <taxon>Calidifontibacillus</taxon>
    </lineage>
</organism>
<evidence type="ECO:0000259" key="4">
    <source>
        <dbReference type="PROSITE" id="PS51352"/>
    </source>
</evidence>
<comment type="similarity">
    <text evidence="1">Belongs to the thioredoxin family.</text>
</comment>
<name>A0A8J8GFK6_9BACI</name>
<dbReference type="RefSeq" id="WP_173730083.1">
    <property type="nucleotide sequence ID" value="NZ_JABTTE010000003.1"/>
</dbReference>
<dbReference type="PANTHER" id="PTHR45663:SF11">
    <property type="entry name" value="GEO12009P1"/>
    <property type="match status" value="1"/>
</dbReference>